<dbReference type="GO" id="GO:0004672">
    <property type="term" value="F:protein kinase activity"/>
    <property type="evidence" value="ECO:0007669"/>
    <property type="project" value="InterPro"/>
</dbReference>
<dbReference type="InterPro" id="IPR011009">
    <property type="entry name" value="Kinase-like_dom_sf"/>
</dbReference>
<dbReference type="SUPFAM" id="SSF56112">
    <property type="entry name" value="Protein kinase-like (PK-like)"/>
    <property type="match status" value="1"/>
</dbReference>
<organism evidence="2 3">
    <name type="scientific">Giardia muris</name>
    <dbReference type="NCBI Taxonomy" id="5742"/>
    <lineage>
        <taxon>Eukaryota</taxon>
        <taxon>Metamonada</taxon>
        <taxon>Diplomonadida</taxon>
        <taxon>Hexamitidae</taxon>
        <taxon>Giardiinae</taxon>
        <taxon>Giardia</taxon>
    </lineage>
</organism>
<dbReference type="GO" id="GO:0005524">
    <property type="term" value="F:ATP binding"/>
    <property type="evidence" value="ECO:0007669"/>
    <property type="project" value="InterPro"/>
</dbReference>
<feature type="domain" description="Protein kinase" evidence="1">
    <location>
        <begin position="1"/>
        <end position="282"/>
    </location>
</feature>
<comment type="caution">
    <text evidence="2">The sequence shown here is derived from an EMBL/GenBank/DDBJ whole genome shotgun (WGS) entry which is preliminary data.</text>
</comment>
<dbReference type="OrthoDB" id="10251041at2759"/>
<proteinExistence type="predicted"/>
<sequence>MASEAVCTEDTVLTLGWTPEHVDAYLHSMQMQRIFLRGHTNLIPPDYIERSGNAIFIRSAPTMGRPITYFDADSWAQKPGQLISLAISILDALMRIHSINTLHRNITASSVFLDPARKGVLLVTYGMIIPSIDFTSLMCSSVSEYLMPPLLENTTLYSAPLARSLVGSGAYTLHRSRIRAFLAVASTERVRSNLMFTAQTDLYQLGHLIYSLLTKTAPPSPFLEKYEGEAGWQRARSEALKALSGYSMGEYFSKVILRLLYLDTDVEYLSAAEVYHDLHGYWKAISCNQQLLLQPTPTLATHPLPARRFLQKLAQKHMRIHESAILKLLKHISDVITPDIGKLVVTDSLTFSVNAYYEATKVTPVPHVYNVHLIRQAMEKVKAATRQNPRIMSSQGTVKDVPHLCCLTGFPGAGRTTLIATIQHLVATTLAGFTLYVPLAGIADDTQISLDSALYDVDPVQKEFCTHEPGVLACLPTDSWRPILYLDPEVLQTPDGQPLKILGYFHVISLYLVQAILKLDDPHILMALHQRIQGHVSIMQSLPGAFPALLSYLHLESKSALATQVTVTQDFYISLVPILISSILQHVSVFLLVLDDLHSNLNRDLVKNVLNLTLTSSVGRLFVLFSEAVHPHILAEDFSFTPAMSSSSSTNSLSLTRAQRFVMSLRKTSKEWTQSLATVTTPQSSDETRSILSADSHSAGSAVSTTVRSTVSNASSTGSGAAVETVIRPFSFTGVAKRNVLISYCFLQPIKEHSVLEYLFALFDVSEGSQGRFDDEVAATLTRKTGGLIGNLKHFLLSLYSMSGITSALTIAKLLLDLIPEFDWVILRRFHGLKLSGQLTDRDLLVLYTASVFGCAGNIGWVGSAHGLDNETLMTSFTALVMRHHLLLYAPTTVQIAHPSYMGRSTDANPEVPNRTSYNVIFTNLAFMYILREAFTSRSSPKLLALALYLRKRWSVQSLVLERKRHLKPSIFTKAYDNAEFATGQLRKTVTDDFVHVLRGSNSSLPPPNPGDLQLNEASPSVRIARRTTRSHFFTTTLSISTAQNQENLLQTNERSTETVQDRAFLLTQYDGLVVSITTLLSCLNPCSQQFADIYDQYELLRLNTYACEILSATLYDISAYIQVAEAAEHEIWQAIGFLCGFAQEWTTWGPSNYRALGQEQPVLISASMRAEDIDSLLKRSVGVLSNQESPCHTPDPKVVPEYDPLATENLEALNSAIGEAPQPNSFESELAILYNTFPLLLNYTCANSITYSIQALRFAARNCLCTKTYIADKMRDDVYRLYWCELVWEWVLGFIQINRPVRAVFIAIQMLSKLFGQSFNVRTYLPMITQENGVCHDSLVIIMSLVFSRELVRHHGLDIHRDSALWMAFERHGHVPWATPFELLQSLAVASYLERSLQKMLFLIFYALLLRDNVKQAVSLGAAVVERCFLYGLTVEGLAMLGMLASIAPSQIKGLPHSTLLEIVKAVVNLLKRKAEDYGEVFSRVERRLKSNNFIPPLISCVLVFNSVYLLPYFDQSIRDSLTSYKRTIYLLSNDVVDTIIVQPLSLCMYASCFYLSCRASDDYAQLAVECQIAYNYMLATKEHVFIDCVSTITHCSKYFCLALLDTPPVEDADLALFTGTGGASEEGSTPGTLKAISPAHVTLPDFDTYPGLSIASVRTDAATLPARFIALILLESYARAGLLERALYIAKRILHLFTFSPFDLLVAAMFTRVALVHVAAVDQVGLGTQNLSSVERLVLATIDVIHRHSDSRGAYKRMVDFLRAGLAHLRGVHTSTVVRMLIDHSHLNIRAEPVGEQLGVYRSRFFLDLILLL</sequence>
<keyword evidence="3" id="KW-1185">Reference proteome</keyword>
<accession>A0A4Z1SWR8</accession>
<evidence type="ECO:0000259" key="1">
    <source>
        <dbReference type="PROSITE" id="PS50011"/>
    </source>
</evidence>
<dbReference type="Gene3D" id="1.10.510.10">
    <property type="entry name" value="Transferase(Phosphotransferase) domain 1"/>
    <property type="match status" value="1"/>
</dbReference>
<name>A0A4Z1SWR8_GIAMU</name>
<reference evidence="2 3" key="1">
    <citation type="submission" date="2019-05" db="EMBL/GenBank/DDBJ databases">
        <title>The compact genome of Giardia muris reveals important steps in the evolution of intestinal protozoan parasites.</title>
        <authorList>
            <person name="Xu F."/>
            <person name="Jimenez-Gonzalez A."/>
            <person name="Einarsson E."/>
            <person name="Astvaldsson A."/>
            <person name="Peirasmaki D."/>
            <person name="Eckmann L."/>
            <person name="Andersson J.O."/>
            <person name="Svard S.G."/>
            <person name="Jerlstrom-Hultqvist J."/>
        </authorList>
    </citation>
    <scope>NUCLEOTIDE SEQUENCE [LARGE SCALE GENOMIC DNA]</scope>
    <source>
        <strain evidence="2 3">Roberts-Thomson</strain>
    </source>
</reference>
<gene>
    <name evidence="2" type="ORF">GMRT_11018</name>
</gene>
<evidence type="ECO:0000313" key="3">
    <source>
        <dbReference type="Proteomes" id="UP000315496"/>
    </source>
</evidence>
<dbReference type="VEuPathDB" id="GiardiaDB:GMRT_11018"/>
<protein>
    <recommendedName>
        <fullName evidence="1">Protein kinase domain-containing protein</fullName>
    </recommendedName>
</protein>
<dbReference type="EMBL" id="VDLU01000001">
    <property type="protein sequence ID" value="TNJ29295.1"/>
    <property type="molecule type" value="Genomic_DNA"/>
</dbReference>
<dbReference type="InterPro" id="IPR000719">
    <property type="entry name" value="Prot_kinase_dom"/>
</dbReference>
<dbReference type="PROSITE" id="PS50011">
    <property type="entry name" value="PROTEIN_KINASE_DOM"/>
    <property type="match status" value="1"/>
</dbReference>
<evidence type="ECO:0000313" key="2">
    <source>
        <dbReference type="EMBL" id="TNJ29295.1"/>
    </source>
</evidence>
<dbReference type="Proteomes" id="UP000315496">
    <property type="component" value="Chromosome 1"/>
</dbReference>